<dbReference type="Gene3D" id="2.60.40.4070">
    <property type="match status" value="1"/>
</dbReference>
<gene>
    <name evidence="2" type="ORF">NDN08_005299</name>
</gene>
<proteinExistence type="predicted"/>
<evidence type="ECO:0000256" key="1">
    <source>
        <dbReference type="SAM" id="SignalP"/>
    </source>
</evidence>
<evidence type="ECO:0008006" key="4">
    <source>
        <dbReference type="Google" id="ProtNLM"/>
    </source>
</evidence>
<evidence type="ECO:0000313" key="3">
    <source>
        <dbReference type="Proteomes" id="UP001157974"/>
    </source>
</evidence>
<feature type="chain" id="PRO_5044001181" description="Dolichyl-diphosphooligosaccharide--protein glycosyltransferase subunit 1" evidence="1">
    <location>
        <begin position="21"/>
        <end position="346"/>
    </location>
</feature>
<keyword evidence="1" id="KW-0732">Signal</keyword>
<comment type="caution">
    <text evidence="2">The sequence shown here is derived from an EMBL/GenBank/DDBJ whole genome shotgun (WGS) entry which is preliminary data.</text>
</comment>
<accession>A0AAV8V1J0</accession>
<feature type="signal peptide" evidence="1">
    <location>
        <begin position="1"/>
        <end position="20"/>
    </location>
</feature>
<dbReference type="EMBL" id="JAMWBK010000001">
    <property type="protein sequence ID" value="KAJ8908594.1"/>
    <property type="molecule type" value="Genomic_DNA"/>
</dbReference>
<organism evidence="2 3">
    <name type="scientific">Rhodosorus marinus</name>
    <dbReference type="NCBI Taxonomy" id="101924"/>
    <lineage>
        <taxon>Eukaryota</taxon>
        <taxon>Rhodophyta</taxon>
        <taxon>Stylonematophyceae</taxon>
        <taxon>Stylonematales</taxon>
        <taxon>Stylonemataceae</taxon>
        <taxon>Rhodosorus</taxon>
    </lineage>
</organism>
<dbReference type="AlphaFoldDB" id="A0AAV8V1J0"/>
<dbReference type="Proteomes" id="UP001157974">
    <property type="component" value="Unassembled WGS sequence"/>
</dbReference>
<name>A0AAV8V1J0_9RHOD</name>
<evidence type="ECO:0000313" key="2">
    <source>
        <dbReference type="EMBL" id="KAJ8908594.1"/>
    </source>
</evidence>
<protein>
    <recommendedName>
        <fullName evidence="4">Dolichyl-diphosphooligosaccharide--protein glycosyltransferase subunit 1</fullName>
    </recommendedName>
</protein>
<sequence length="346" mass="37662">MRIGLALLTFWAVASVTVSAEDFLKWVSGRPTMISWRAPYISHVQVTADGPRTLKSTLLNENGDVLGIGEIEITGPFTGDKSVFINFPELVVDDVYDVVNTLEDEDGNITASRSGEHTAVVESIRYQDPFNTLPAEQQFVDLKIVYTTTVSSYIVVAIKDETDSVYLGSARVNIPEGVNVETVIQAKITNQGLNLPAGKKAIARVDIRPRGGNARTRFDRAQMNVVGVADVETPDQFSVQFSDASPESIDTCERVSRQVSYEAPDGPVLVKLKVYDSSGSLVKSRSTKNLVAGFGEASVGMRLKTGEIVPGETYTFRVDIRRMSAPSWSDILASYSEQALVPAVVC</sequence>
<keyword evidence="3" id="KW-1185">Reference proteome</keyword>
<reference evidence="2 3" key="1">
    <citation type="journal article" date="2023" name="Nat. Commun.">
        <title>Origin of minicircular mitochondrial genomes in red algae.</title>
        <authorList>
            <person name="Lee Y."/>
            <person name="Cho C.H."/>
            <person name="Lee Y.M."/>
            <person name="Park S.I."/>
            <person name="Yang J.H."/>
            <person name="West J.A."/>
            <person name="Bhattacharya D."/>
            <person name="Yoon H.S."/>
        </authorList>
    </citation>
    <scope>NUCLEOTIDE SEQUENCE [LARGE SCALE GENOMIC DNA]</scope>
    <source>
        <strain evidence="2 3">CCMP1338</strain>
        <tissue evidence="2">Whole cell</tissue>
    </source>
</reference>